<keyword evidence="1" id="KW-0472">Membrane</keyword>
<gene>
    <name evidence="2" type="ORF">PCOR1329_LOCUS56258</name>
</gene>
<accession>A0ABN9VDL0</accession>
<feature type="transmembrane region" description="Helical" evidence="1">
    <location>
        <begin position="214"/>
        <end position="236"/>
    </location>
</feature>
<evidence type="ECO:0000313" key="3">
    <source>
        <dbReference type="Proteomes" id="UP001189429"/>
    </source>
</evidence>
<keyword evidence="1" id="KW-1133">Transmembrane helix</keyword>
<feature type="transmembrane region" description="Helical" evidence="1">
    <location>
        <begin position="43"/>
        <end position="63"/>
    </location>
</feature>
<dbReference type="EMBL" id="CAUYUJ010016918">
    <property type="protein sequence ID" value="CAK0870052.1"/>
    <property type="molecule type" value="Genomic_DNA"/>
</dbReference>
<dbReference type="Proteomes" id="UP001189429">
    <property type="component" value="Unassembled WGS sequence"/>
</dbReference>
<protein>
    <submittedName>
        <fullName evidence="2">Uncharacterized protein</fullName>
    </submittedName>
</protein>
<comment type="caution">
    <text evidence="2">The sequence shown here is derived from an EMBL/GenBank/DDBJ whole genome shotgun (WGS) entry which is preliminary data.</text>
</comment>
<organism evidence="2 3">
    <name type="scientific">Prorocentrum cordatum</name>
    <dbReference type="NCBI Taxonomy" id="2364126"/>
    <lineage>
        <taxon>Eukaryota</taxon>
        <taxon>Sar</taxon>
        <taxon>Alveolata</taxon>
        <taxon>Dinophyceae</taxon>
        <taxon>Prorocentrales</taxon>
        <taxon>Prorocentraceae</taxon>
        <taxon>Prorocentrum</taxon>
    </lineage>
</organism>
<feature type="transmembrane region" description="Helical" evidence="1">
    <location>
        <begin position="176"/>
        <end position="194"/>
    </location>
</feature>
<evidence type="ECO:0000256" key="1">
    <source>
        <dbReference type="SAM" id="Phobius"/>
    </source>
</evidence>
<keyword evidence="3" id="KW-1185">Reference proteome</keyword>
<proteinExistence type="predicted"/>
<sequence length="338" mass="37028">MPDLTVARFSRDSRDCWPIEVRAHDRCLSYACASVPSIFGSAALDHACVAYVVWVLFGVLAFVTHLGDDLLTVASSCVEHWDSGSQPVRLATWSVCSPGHGRLLAAFASLLPASGRGSPGRSVDSWAAFRNNVALAAVFVGQHSLMRWLKGVEGATIDRVQPRALRMPLRWMKSRVAYNMFSALTLHVFLIKYLPYRSEEFILGFVPSELELPISAGTHALFALMVMIPCFGVFLADPGTHRLLYGDALDEGGKGSKASSIDAITQMAHSVHKRAGLLGFILFSGMSIVPKTIYIDDVVVRVVAAVYLRQRSPHFRMFSRRVAGSHEAAWAVRAMIPP</sequence>
<name>A0ABN9VDL0_9DINO</name>
<evidence type="ECO:0000313" key="2">
    <source>
        <dbReference type="EMBL" id="CAK0870052.1"/>
    </source>
</evidence>
<keyword evidence="1" id="KW-0812">Transmembrane</keyword>
<reference evidence="2" key="1">
    <citation type="submission" date="2023-10" db="EMBL/GenBank/DDBJ databases">
        <authorList>
            <person name="Chen Y."/>
            <person name="Shah S."/>
            <person name="Dougan E. K."/>
            <person name="Thang M."/>
            <person name="Chan C."/>
        </authorList>
    </citation>
    <scope>NUCLEOTIDE SEQUENCE [LARGE SCALE GENOMIC DNA]</scope>
</reference>